<dbReference type="PANTHER" id="PTHR45436">
    <property type="entry name" value="SENSOR HISTIDINE KINASE YKOH"/>
    <property type="match status" value="1"/>
</dbReference>
<dbReference type="CDD" id="cd00075">
    <property type="entry name" value="HATPase"/>
    <property type="match status" value="1"/>
</dbReference>
<dbReference type="CDD" id="cd00082">
    <property type="entry name" value="HisKA"/>
    <property type="match status" value="1"/>
</dbReference>
<evidence type="ECO:0000256" key="11">
    <source>
        <dbReference type="ARBA" id="ARBA00023012"/>
    </source>
</evidence>
<dbReference type="InterPro" id="IPR003661">
    <property type="entry name" value="HisK_dim/P_dom"/>
</dbReference>
<evidence type="ECO:0000256" key="9">
    <source>
        <dbReference type="ARBA" id="ARBA00022840"/>
    </source>
</evidence>
<dbReference type="InterPro" id="IPR003660">
    <property type="entry name" value="HAMP_dom"/>
</dbReference>
<dbReference type="GO" id="GO:0005886">
    <property type="term" value="C:plasma membrane"/>
    <property type="evidence" value="ECO:0007669"/>
    <property type="project" value="TreeGrafter"/>
</dbReference>
<name>A0AB73IJ37_9BURK</name>
<gene>
    <name evidence="16" type="ORF">J2793_005337</name>
</gene>
<feature type="transmembrane region" description="Helical" evidence="13">
    <location>
        <begin position="7"/>
        <end position="28"/>
    </location>
</feature>
<evidence type="ECO:0000256" key="12">
    <source>
        <dbReference type="ARBA" id="ARBA00023136"/>
    </source>
</evidence>
<feature type="transmembrane region" description="Helical" evidence="13">
    <location>
        <begin position="146"/>
        <end position="168"/>
    </location>
</feature>
<dbReference type="PANTHER" id="PTHR45436:SF14">
    <property type="entry name" value="SENSOR PROTEIN QSEC"/>
    <property type="match status" value="1"/>
</dbReference>
<evidence type="ECO:0000256" key="4">
    <source>
        <dbReference type="ARBA" id="ARBA00022553"/>
    </source>
</evidence>
<dbReference type="GO" id="GO:0000155">
    <property type="term" value="F:phosphorelay sensor kinase activity"/>
    <property type="evidence" value="ECO:0007669"/>
    <property type="project" value="InterPro"/>
</dbReference>
<dbReference type="InterPro" id="IPR005467">
    <property type="entry name" value="His_kinase_dom"/>
</dbReference>
<comment type="catalytic activity">
    <reaction evidence="1">
        <text>ATP + protein L-histidine = ADP + protein N-phospho-L-histidine.</text>
        <dbReference type="EC" id="2.7.13.3"/>
    </reaction>
</comment>
<protein>
    <recommendedName>
        <fullName evidence="3">histidine kinase</fullName>
        <ecNumber evidence="3">2.7.13.3</ecNumber>
    </recommendedName>
</protein>
<dbReference type="Gene3D" id="1.10.287.130">
    <property type="match status" value="1"/>
</dbReference>
<dbReference type="PRINTS" id="PR00344">
    <property type="entry name" value="BCTRLSENSOR"/>
</dbReference>
<dbReference type="AlphaFoldDB" id="A0AB73IJ37"/>
<dbReference type="EC" id="2.7.13.3" evidence="3"/>
<evidence type="ECO:0000256" key="5">
    <source>
        <dbReference type="ARBA" id="ARBA00022679"/>
    </source>
</evidence>
<evidence type="ECO:0000259" key="14">
    <source>
        <dbReference type="PROSITE" id="PS50109"/>
    </source>
</evidence>
<dbReference type="InterPro" id="IPR036890">
    <property type="entry name" value="HATPase_C_sf"/>
</dbReference>
<keyword evidence="4" id="KW-0597">Phosphoprotein</keyword>
<feature type="domain" description="HAMP" evidence="15">
    <location>
        <begin position="165"/>
        <end position="218"/>
    </location>
</feature>
<evidence type="ECO:0000256" key="1">
    <source>
        <dbReference type="ARBA" id="ARBA00000085"/>
    </source>
</evidence>
<evidence type="ECO:0000313" key="17">
    <source>
        <dbReference type="Proteomes" id="UP001229486"/>
    </source>
</evidence>
<evidence type="ECO:0000256" key="13">
    <source>
        <dbReference type="SAM" id="Phobius"/>
    </source>
</evidence>
<dbReference type="Proteomes" id="UP001229486">
    <property type="component" value="Unassembled WGS sequence"/>
</dbReference>
<evidence type="ECO:0000256" key="10">
    <source>
        <dbReference type="ARBA" id="ARBA00022989"/>
    </source>
</evidence>
<sequence length="443" mass="48474">MTSIRRWLLGWLIAGLGAAVLTAGYGIFYTARLEASELFDYELRTVALSLPSTLTDGKSLEHRGPNFEGLAEDRLFIEIWGNTETPVYASLGGVDLPRFPAGIRTIEHQEVHWRVFGAQQGDRFVQVAQPVSVRNDLALRLALRTLWPLGVFFPAIILIVLVVVGRALSPLERISHALAARSLNSLAPLRLDRRSPVELESLVNALNDLLNRLDIASRAQRTFVADAAHELRSPLAALKLQIQAAERDGSLTSPGTFERIKGRLDRMIHLVHQLLILAREDAPRADQFEVVSLRGLAERAVADASFLAEARKIDLGLDFADPSMTDDPYDIHAEAAGIEVLLNNVIDNAIRYTPEHGKVDVILARAGTEVSVTVVDSGPGICEHELDRVCDRFYRSAGTKEQGSGLGLAIAARIADRHNATLCLKNNNHRPGLSVALTGLRSA</sequence>
<proteinExistence type="predicted"/>
<keyword evidence="10 13" id="KW-1133">Transmembrane helix</keyword>
<dbReference type="Pfam" id="PF00512">
    <property type="entry name" value="HisKA"/>
    <property type="match status" value="1"/>
</dbReference>
<evidence type="ECO:0000313" key="16">
    <source>
        <dbReference type="EMBL" id="MDP9649869.1"/>
    </source>
</evidence>
<organism evidence="16 17">
    <name type="scientific">Paraburkholderia caledonica</name>
    <dbReference type="NCBI Taxonomy" id="134536"/>
    <lineage>
        <taxon>Bacteria</taxon>
        <taxon>Pseudomonadati</taxon>
        <taxon>Pseudomonadota</taxon>
        <taxon>Betaproteobacteria</taxon>
        <taxon>Burkholderiales</taxon>
        <taxon>Burkholderiaceae</taxon>
        <taxon>Paraburkholderia</taxon>
    </lineage>
</organism>
<evidence type="ECO:0000256" key="7">
    <source>
        <dbReference type="ARBA" id="ARBA00022741"/>
    </source>
</evidence>
<keyword evidence="11" id="KW-0902">Two-component regulatory system</keyword>
<feature type="domain" description="Histidine kinase" evidence="14">
    <location>
        <begin position="226"/>
        <end position="438"/>
    </location>
</feature>
<dbReference type="SUPFAM" id="SSF55874">
    <property type="entry name" value="ATPase domain of HSP90 chaperone/DNA topoisomerase II/histidine kinase"/>
    <property type="match status" value="1"/>
</dbReference>
<dbReference type="PROSITE" id="PS50885">
    <property type="entry name" value="HAMP"/>
    <property type="match status" value="1"/>
</dbReference>
<keyword evidence="8 16" id="KW-0418">Kinase</keyword>
<accession>A0AB73IJ37</accession>
<dbReference type="Gene3D" id="3.30.565.10">
    <property type="entry name" value="Histidine kinase-like ATPase, C-terminal domain"/>
    <property type="match status" value="1"/>
</dbReference>
<dbReference type="Pfam" id="PF02518">
    <property type="entry name" value="HATPase_c"/>
    <property type="match status" value="1"/>
</dbReference>
<dbReference type="SMART" id="SM00388">
    <property type="entry name" value="HisKA"/>
    <property type="match status" value="1"/>
</dbReference>
<dbReference type="RefSeq" id="WP_392395082.1">
    <property type="nucleotide sequence ID" value="NZ_JAURTK010000007.1"/>
</dbReference>
<evidence type="ECO:0000256" key="8">
    <source>
        <dbReference type="ARBA" id="ARBA00022777"/>
    </source>
</evidence>
<reference evidence="16" key="1">
    <citation type="submission" date="2023-07" db="EMBL/GenBank/DDBJ databases">
        <title>Sorghum-associated microbial communities from plants grown in Nebraska, USA.</title>
        <authorList>
            <person name="Schachtman D."/>
        </authorList>
    </citation>
    <scope>NUCLEOTIDE SEQUENCE</scope>
    <source>
        <strain evidence="16">DS1061</strain>
    </source>
</reference>
<evidence type="ECO:0000256" key="6">
    <source>
        <dbReference type="ARBA" id="ARBA00022692"/>
    </source>
</evidence>
<evidence type="ECO:0000259" key="15">
    <source>
        <dbReference type="PROSITE" id="PS50885"/>
    </source>
</evidence>
<keyword evidence="12 13" id="KW-0472">Membrane</keyword>
<keyword evidence="7" id="KW-0547">Nucleotide-binding</keyword>
<dbReference type="EMBL" id="JAURTK010000007">
    <property type="protein sequence ID" value="MDP9649869.1"/>
    <property type="molecule type" value="Genomic_DNA"/>
</dbReference>
<comment type="subcellular location">
    <subcellularLocation>
        <location evidence="2">Membrane</location>
        <topology evidence="2">Multi-pass membrane protein</topology>
    </subcellularLocation>
</comment>
<dbReference type="InterPro" id="IPR036097">
    <property type="entry name" value="HisK_dim/P_sf"/>
</dbReference>
<dbReference type="InterPro" id="IPR003594">
    <property type="entry name" value="HATPase_dom"/>
</dbReference>
<comment type="caution">
    <text evidence="16">The sequence shown here is derived from an EMBL/GenBank/DDBJ whole genome shotgun (WGS) entry which is preliminary data.</text>
</comment>
<keyword evidence="9" id="KW-0067">ATP-binding</keyword>
<dbReference type="SMART" id="SM00387">
    <property type="entry name" value="HATPase_c"/>
    <property type="match status" value="1"/>
</dbReference>
<dbReference type="GO" id="GO:0005524">
    <property type="term" value="F:ATP binding"/>
    <property type="evidence" value="ECO:0007669"/>
    <property type="project" value="UniProtKB-KW"/>
</dbReference>
<evidence type="ECO:0000256" key="3">
    <source>
        <dbReference type="ARBA" id="ARBA00012438"/>
    </source>
</evidence>
<evidence type="ECO:0000256" key="2">
    <source>
        <dbReference type="ARBA" id="ARBA00004141"/>
    </source>
</evidence>
<dbReference type="InterPro" id="IPR050428">
    <property type="entry name" value="TCS_sensor_his_kinase"/>
</dbReference>
<dbReference type="PROSITE" id="PS50109">
    <property type="entry name" value="HIS_KIN"/>
    <property type="match status" value="1"/>
</dbReference>
<keyword evidence="5 16" id="KW-0808">Transferase</keyword>
<dbReference type="SUPFAM" id="SSF47384">
    <property type="entry name" value="Homodimeric domain of signal transducing histidine kinase"/>
    <property type="match status" value="1"/>
</dbReference>
<keyword evidence="6 13" id="KW-0812">Transmembrane</keyword>
<dbReference type="InterPro" id="IPR004358">
    <property type="entry name" value="Sig_transdc_His_kin-like_C"/>
</dbReference>